<dbReference type="STRING" id="1121266.SAMN02745883_00508"/>
<evidence type="ECO:0000313" key="1">
    <source>
        <dbReference type="EMBL" id="SHJ81827.1"/>
    </source>
</evidence>
<reference evidence="1 2" key="1">
    <citation type="submission" date="2016-11" db="EMBL/GenBank/DDBJ databases">
        <authorList>
            <person name="Jaros S."/>
            <person name="Januszkiewicz K."/>
            <person name="Wedrychowicz H."/>
        </authorList>
    </citation>
    <scope>NUCLEOTIDE SEQUENCE [LARGE SCALE GENOMIC DNA]</scope>
    <source>
        <strain evidence="1 2">DSM 14501</strain>
    </source>
</reference>
<organism evidence="1 2">
    <name type="scientific">Caminicella sporogenes DSM 14501</name>
    <dbReference type="NCBI Taxonomy" id="1121266"/>
    <lineage>
        <taxon>Bacteria</taxon>
        <taxon>Bacillati</taxon>
        <taxon>Bacillota</taxon>
        <taxon>Clostridia</taxon>
        <taxon>Peptostreptococcales</taxon>
        <taxon>Caminicellaceae</taxon>
        <taxon>Caminicella</taxon>
    </lineage>
</organism>
<accession>A0A1M6MEG3</accession>
<dbReference type="EMBL" id="FRAJ01000004">
    <property type="protein sequence ID" value="SHJ81827.1"/>
    <property type="molecule type" value="Genomic_DNA"/>
</dbReference>
<dbReference type="RefSeq" id="WP_072965818.1">
    <property type="nucleotide sequence ID" value="NZ_FRAJ01000004.1"/>
</dbReference>
<name>A0A1M6MEG3_9FIRM</name>
<gene>
    <name evidence="1" type="ORF">SAMN02745883_00508</name>
</gene>
<dbReference type="AlphaFoldDB" id="A0A1M6MEG3"/>
<sequence>MDIAYEEIKMFEEKLINKVLYFALEGDYKKQIEIAKEIFKKNYTSREISINESCFVPWLLWSYRLQNGNNFLEEYIEVKSSDENDESLNLLKSISNAKLSIYEILEKNSDNLKLNDILLNKQVTVKNTLEFNDIEIGTLILARIYNYENQNFFINDYIIIDKTFKSVIERSFYEKYMEYQEKYGFVSKEDFIKYNSILIYDFANIIDELISKSLKDLESQDRYSVYQSTYLVLDFQKVKDKFLNYENAELDYEENGNFYFHIYSSKKILCEIVLNKFKLEIECVSKTDRIKAKKLIENMIKEHIKHVKDEMLMLDDIL</sequence>
<proteinExistence type="predicted"/>
<evidence type="ECO:0000313" key="2">
    <source>
        <dbReference type="Proteomes" id="UP000184082"/>
    </source>
</evidence>
<protein>
    <submittedName>
        <fullName evidence="1">Uncharacterized protein</fullName>
    </submittedName>
</protein>
<keyword evidence="2" id="KW-1185">Reference proteome</keyword>
<dbReference type="Proteomes" id="UP000184082">
    <property type="component" value="Unassembled WGS sequence"/>
</dbReference>